<dbReference type="STRING" id="1798382.A3D77_07425"/>
<dbReference type="SUPFAM" id="SSF53335">
    <property type="entry name" value="S-adenosyl-L-methionine-dependent methyltransferases"/>
    <property type="match status" value="1"/>
</dbReference>
<dbReference type="InterPro" id="IPR006342">
    <property type="entry name" value="FkbM_mtfrase"/>
</dbReference>
<accession>A0A1F5ZK40</accession>
<dbReference type="NCBIfam" id="TIGR01444">
    <property type="entry name" value="fkbM_fam"/>
    <property type="match status" value="1"/>
</dbReference>
<organism evidence="2 3">
    <name type="scientific">Candidatus Gottesmanbacteria bacterium RIFCSPHIGHO2_02_FULL_39_11</name>
    <dbReference type="NCBI Taxonomy" id="1798382"/>
    <lineage>
        <taxon>Bacteria</taxon>
        <taxon>Candidatus Gottesmaniibacteriota</taxon>
    </lineage>
</organism>
<dbReference type="Proteomes" id="UP000176923">
    <property type="component" value="Unassembled WGS sequence"/>
</dbReference>
<dbReference type="PANTHER" id="PTHR36973:SF4">
    <property type="entry name" value="NODULATION PROTEIN"/>
    <property type="match status" value="1"/>
</dbReference>
<gene>
    <name evidence="2" type="ORF">A3D77_07425</name>
</gene>
<evidence type="ECO:0000313" key="2">
    <source>
        <dbReference type="EMBL" id="OGG12859.1"/>
    </source>
</evidence>
<dbReference type="GO" id="GO:0008171">
    <property type="term" value="F:O-methyltransferase activity"/>
    <property type="evidence" value="ECO:0007669"/>
    <property type="project" value="TreeGrafter"/>
</dbReference>
<reference evidence="2 3" key="1">
    <citation type="journal article" date="2016" name="Nat. Commun.">
        <title>Thousands of microbial genomes shed light on interconnected biogeochemical processes in an aquifer system.</title>
        <authorList>
            <person name="Anantharaman K."/>
            <person name="Brown C.T."/>
            <person name="Hug L.A."/>
            <person name="Sharon I."/>
            <person name="Castelle C.J."/>
            <person name="Probst A.J."/>
            <person name="Thomas B.C."/>
            <person name="Singh A."/>
            <person name="Wilkins M.J."/>
            <person name="Karaoz U."/>
            <person name="Brodie E.L."/>
            <person name="Williams K.H."/>
            <person name="Hubbard S.S."/>
            <person name="Banfield J.F."/>
        </authorList>
    </citation>
    <scope>NUCLEOTIDE SEQUENCE [LARGE SCALE GENOMIC DNA]</scope>
</reference>
<dbReference type="AlphaFoldDB" id="A0A1F5ZK40"/>
<dbReference type="InterPro" id="IPR053188">
    <property type="entry name" value="FkbM_Methyltransferase"/>
</dbReference>
<dbReference type="Gene3D" id="3.40.50.150">
    <property type="entry name" value="Vaccinia Virus protein VP39"/>
    <property type="match status" value="1"/>
</dbReference>
<dbReference type="EMBL" id="MFJL01000041">
    <property type="protein sequence ID" value="OGG12859.1"/>
    <property type="molecule type" value="Genomic_DNA"/>
</dbReference>
<name>A0A1F5ZK40_9BACT</name>
<dbReference type="PANTHER" id="PTHR36973">
    <property type="entry name" value="SLL1456 PROTEIN-RELATED"/>
    <property type="match status" value="1"/>
</dbReference>
<feature type="domain" description="Methyltransferase FkbM" evidence="1">
    <location>
        <begin position="37"/>
        <end position="203"/>
    </location>
</feature>
<proteinExistence type="predicted"/>
<comment type="caution">
    <text evidence="2">The sequence shown here is derived from an EMBL/GenBank/DDBJ whole genome shotgun (WGS) entry which is preliminary data.</text>
</comment>
<evidence type="ECO:0000313" key="3">
    <source>
        <dbReference type="Proteomes" id="UP000176923"/>
    </source>
</evidence>
<dbReference type="Pfam" id="PF05050">
    <property type="entry name" value="Methyltransf_21"/>
    <property type="match status" value="1"/>
</dbReference>
<dbReference type="InterPro" id="IPR029063">
    <property type="entry name" value="SAM-dependent_MTases_sf"/>
</dbReference>
<evidence type="ECO:0000259" key="1">
    <source>
        <dbReference type="Pfam" id="PF05050"/>
    </source>
</evidence>
<protein>
    <recommendedName>
        <fullName evidence="1">Methyltransferase FkbM domain-containing protein</fullName>
    </recommendedName>
</protein>
<sequence length="230" mass="26632">MTLFGNIKSIASKRVLVNNIQSENEWLKKFRIKTFIDIGAYVGEYVDFSKNFYPKAIIYAYEPVKESFSLLKKKIGIDPNIRIFNYAIGDKNKMQKIFKSSYSPSSSILPMANLHKTSFPKSAKNTVQTVQEYTLDYLMKDINLAEDIFIKVDTQGYEDKVIDGGKTIFKKAKIIQIEVSFEELYENQVLFHDIYKRLYALGFFFHGIKNQVRSPINGTILQSHAYFIKP</sequence>